<dbReference type="EMBL" id="RWGY01000002">
    <property type="protein sequence ID" value="TVU49422.1"/>
    <property type="molecule type" value="Genomic_DNA"/>
</dbReference>
<sequence length="98" mass="11331">MGRLETTAGNIDYTLNQHILQTHQWQERTDTQLTNLTNMTEQGQADLSAYFRHMGWNKGEIQVKSCPKATNQHFYKTTFAAGIQLQDKRPNLVKVQHN</sequence>
<reference evidence="1 2" key="1">
    <citation type="journal article" date="2019" name="Sci. Rep.">
        <title>A high-quality genome of Eragrostis curvula grass provides insights into Poaceae evolution and supports new strategies to enhance forage quality.</title>
        <authorList>
            <person name="Carballo J."/>
            <person name="Santos B.A.C.M."/>
            <person name="Zappacosta D."/>
            <person name="Garbus I."/>
            <person name="Selva J.P."/>
            <person name="Gallo C.A."/>
            <person name="Diaz A."/>
            <person name="Albertini E."/>
            <person name="Caccamo M."/>
            <person name="Echenique V."/>
        </authorList>
    </citation>
    <scope>NUCLEOTIDE SEQUENCE [LARGE SCALE GENOMIC DNA]</scope>
    <source>
        <strain evidence="2">cv. Victoria</strain>
        <tissue evidence="1">Leaf</tissue>
    </source>
</reference>
<dbReference type="AlphaFoldDB" id="A0A5J9WL35"/>
<keyword evidence="2" id="KW-1185">Reference proteome</keyword>
<comment type="caution">
    <text evidence="1">The sequence shown here is derived from an EMBL/GenBank/DDBJ whole genome shotgun (WGS) entry which is preliminary data.</text>
</comment>
<dbReference type="Gramene" id="TVU49422">
    <property type="protein sequence ID" value="TVU49422"/>
    <property type="gene ID" value="EJB05_00732"/>
</dbReference>
<accession>A0A5J9WL35</accession>
<organism evidence="1 2">
    <name type="scientific">Eragrostis curvula</name>
    <name type="common">weeping love grass</name>
    <dbReference type="NCBI Taxonomy" id="38414"/>
    <lineage>
        <taxon>Eukaryota</taxon>
        <taxon>Viridiplantae</taxon>
        <taxon>Streptophyta</taxon>
        <taxon>Embryophyta</taxon>
        <taxon>Tracheophyta</taxon>
        <taxon>Spermatophyta</taxon>
        <taxon>Magnoliopsida</taxon>
        <taxon>Liliopsida</taxon>
        <taxon>Poales</taxon>
        <taxon>Poaceae</taxon>
        <taxon>PACMAD clade</taxon>
        <taxon>Chloridoideae</taxon>
        <taxon>Eragrostideae</taxon>
        <taxon>Eragrostidinae</taxon>
        <taxon>Eragrostis</taxon>
    </lineage>
</organism>
<proteinExistence type="predicted"/>
<feature type="non-terminal residue" evidence="1">
    <location>
        <position position="1"/>
    </location>
</feature>
<dbReference type="Proteomes" id="UP000324897">
    <property type="component" value="Chromosome 6"/>
</dbReference>
<name>A0A5J9WL35_9POAL</name>
<gene>
    <name evidence="1" type="ORF">EJB05_00732</name>
</gene>
<evidence type="ECO:0000313" key="1">
    <source>
        <dbReference type="EMBL" id="TVU49422.1"/>
    </source>
</evidence>
<evidence type="ECO:0000313" key="2">
    <source>
        <dbReference type="Proteomes" id="UP000324897"/>
    </source>
</evidence>
<protein>
    <submittedName>
        <fullName evidence="1">Uncharacterized protein</fullName>
    </submittedName>
</protein>